<dbReference type="EMBL" id="HBUF01339849">
    <property type="protein sequence ID" value="CAG6701344.1"/>
    <property type="molecule type" value="Transcribed_RNA"/>
</dbReference>
<dbReference type="EMBL" id="HBUF01529285">
    <property type="protein sequence ID" value="CAG6751319.1"/>
    <property type="molecule type" value="Transcribed_RNA"/>
</dbReference>
<dbReference type="PANTHER" id="PTHR11960">
    <property type="entry name" value="EUKARYOTIC TRANSLATION INITIATION FACTOR 4E RELATED"/>
    <property type="match status" value="1"/>
</dbReference>
<dbReference type="EMBL" id="HBUF01529289">
    <property type="protein sequence ID" value="CAG6751324.1"/>
    <property type="molecule type" value="Transcribed_RNA"/>
</dbReference>
<keyword evidence="5 6" id="KW-0648">Protein biosynthesis</keyword>
<dbReference type="GO" id="GO:0000340">
    <property type="term" value="F:RNA 7-methylguanosine cap binding"/>
    <property type="evidence" value="ECO:0007669"/>
    <property type="project" value="TreeGrafter"/>
</dbReference>
<comment type="similarity">
    <text evidence="1 6">Belongs to the eukaryotic initiation factor 4E family.</text>
</comment>
<dbReference type="EMBL" id="HBUF01339846">
    <property type="protein sequence ID" value="CAG6701341.1"/>
    <property type="molecule type" value="Transcribed_RNA"/>
</dbReference>
<dbReference type="EMBL" id="HBUF01339845">
    <property type="protein sequence ID" value="CAG6701339.1"/>
    <property type="molecule type" value="Transcribed_RNA"/>
</dbReference>
<evidence type="ECO:0000256" key="1">
    <source>
        <dbReference type="ARBA" id="ARBA00009860"/>
    </source>
</evidence>
<dbReference type="EMBL" id="HBUF01001829">
    <property type="protein sequence ID" value="CAG6606052.1"/>
    <property type="molecule type" value="Transcribed_RNA"/>
</dbReference>
<dbReference type="GO" id="GO:0003743">
    <property type="term" value="F:translation initiation factor activity"/>
    <property type="evidence" value="ECO:0007669"/>
    <property type="project" value="UniProtKB-KW"/>
</dbReference>
<evidence type="ECO:0000256" key="4">
    <source>
        <dbReference type="ARBA" id="ARBA00022884"/>
    </source>
</evidence>
<dbReference type="EMBL" id="HBUF01529286">
    <property type="protein sequence ID" value="CAG6751321.1"/>
    <property type="molecule type" value="Transcribed_RNA"/>
</dbReference>
<reference evidence="7" key="1">
    <citation type="submission" date="2021-05" db="EMBL/GenBank/DDBJ databases">
        <authorList>
            <person name="Alioto T."/>
            <person name="Alioto T."/>
            <person name="Gomez Garrido J."/>
        </authorList>
    </citation>
    <scope>NUCLEOTIDE SEQUENCE</scope>
</reference>
<keyword evidence="4 6" id="KW-0694">RNA-binding</keyword>
<dbReference type="InterPro" id="IPR023398">
    <property type="entry name" value="TIF_eIF4e-like"/>
</dbReference>
<dbReference type="EMBL" id="HBUF01339842">
    <property type="protein sequence ID" value="CAG6701336.1"/>
    <property type="molecule type" value="Transcribed_RNA"/>
</dbReference>
<dbReference type="SUPFAM" id="SSF55418">
    <property type="entry name" value="eIF4e-like"/>
    <property type="match status" value="1"/>
</dbReference>
<evidence type="ECO:0000313" key="7">
    <source>
        <dbReference type="EMBL" id="CAG6606050.1"/>
    </source>
</evidence>
<dbReference type="EMBL" id="HBUF01001827">
    <property type="protein sequence ID" value="CAG6606050.1"/>
    <property type="molecule type" value="Transcribed_RNA"/>
</dbReference>
<dbReference type="EMBL" id="HBUF01339848">
    <property type="protein sequence ID" value="CAG6701343.1"/>
    <property type="molecule type" value="Transcribed_RNA"/>
</dbReference>
<dbReference type="EMBL" id="HBUF01253053">
    <property type="protein sequence ID" value="CAG6680699.1"/>
    <property type="molecule type" value="Transcribed_RNA"/>
</dbReference>
<dbReference type="PANTHER" id="PTHR11960:SF66">
    <property type="entry name" value="EUKARYOTIC TRANSLATION INITIATION FACTOR 4E TYPE 3"/>
    <property type="match status" value="1"/>
</dbReference>
<dbReference type="Gene3D" id="3.30.760.10">
    <property type="entry name" value="RNA Cap, Translation Initiation Factor Eif4e"/>
    <property type="match status" value="1"/>
</dbReference>
<keyword evidence="3" id="KW-0810">Translation regulation</keyword>
<dbReference type="EMBL" id="HBUF01339847">
    <property type="protein sequence ID" value="CAG6701342.1"/>
    <property type="molecule type" value="Transcribed_RNA"/>
</dbReference>
<dbReference type="EMBL" id="HBUF01529288">
    <property type="protein sequence ID" value="CAG6751323.1"/>
    <property type="molecule type" value="Transcribed_RNA"/>
</dbReference>
<evidence type="ECO:0000256" key="5">
    <source>
        <dbReference type="ARBA" id="ARBA00022917"/>
    </source>
</evidence>
<dbReference type="EMBL" id="HBUF01001831">
    <property type="protein sequence ID" value="CAG6606054.1"/>
    <property type="molecule type" value="Transcribed_RNA"/>
</dbReference>
<dbReference type="GO" id="GO:0016281">
    <property type="term" value="C:eukaryotic translation initiation factor 4F complex"/>
    <property type="evidence" value="ECO:0007669"/>
    <property type="project" value="TreeGrafter"/>
</dbReference>
<dbReference type="GO" id="GO:0006417">
    <property type="term" value="P:regulation of translation"/>
    <property type="evidence" value="ECO:0007669"/>
    <property type="project" value="UniProtKB-KW"/>
</dbReference>
<evidence type="ECO:0000256" key="3">
    <source>
        <dbReference type="ARBA" id="ARBA00022845"/>
    </source>
</evidence>
<protein>
    <submittedName>
        <fullName evidence="7">Eukaryotic translation initiation factor 4E type 3-B</fullName>
    </submittedName>
</protein>
<dbReference type="InterPro" id="IPR001040">
    <property type="entry name" value="TIF_eIF_4E"/>
</dbReference>
<accession>A0A8D8L7V0</accession>
<proteinExistence type="inferred from homology"/>
<dbReference type="EMBL" id="HBUF01001830">
    <property type="protein sequence ID" value="CAG6606053.1"/>
    <property type="molecule type" value="Transcribed_RNA"/>
</dbReference>
<dbReference type="Pfam" id="PF01652">
    <property type="entry name" value="IF4E"/>
    <property type="match status" value="1"/>
</dbReference>
<evidence type="ECO:0000256" key="2">
    <source>
        <dbReference type="ARBA" id="ARBA00022540"/>
    </source>
</evidence>
<dbReference type="EMBL" id="HBUF01001828">
    <property type="protein sequence ID" value="CAG6606051.1"/>
    <property type="molecule type" value="Transcribed_RNA"/>
</dbReference>
<organism evidence="7">
    <name type="scientific">Cacopsylla melanoneura</name>
    <dbReference type="NCBI Taxonomy" id="428564"/>
    <lineage>
        <taxon>Eukaryota</taxon>
        <taxon>Metazoa</taxon>
        <taxon>Ecdysozoa</taxon>
        <taxon>Arthropoda</taxon>
        <taxon>Hexapoda</taxon>
        <taxon>Insecta</taxon>
        <taxon>Pterygota</taxon>
        <taxon>Neoptera</taxon>
        <taxon>Paraneoptera</taxon>
        <taxon>Hemiptera</taxon>
        <taxon>Sternorrhyncha</taxon>
        <taxon>Psylloidea</taxon>
        <taxon>Psyllidae</taxon>
        <taxon>Psyllinae</taxon>
        <taxon>Cacopsylla</taxon>
    </lineage>
</organism>
<dbReference type="AlphaFoldDB" id="A0A8D8L7V0"/>
<dbReference type="EMBL" id="HBUF01253050">
    <property type="protein sequence ID" value="CAG6680693.1"/>
    <property type="molecule type" value="Transcribed_RNA"/>
</dbReference>
<dbReference type="EMBL" id="HBUF01253051">
    <property type="protein sequence ID" value="CAG6680695.1"/>
    <property type="molecule type" value="Transcribed_RNA"/>
</dbReference>
<dbReference type="EMBL" id="HBUF01339843">
    <property type="protein sequence ID" value="CAG6701337.1"/>
    <property type="molecule type" value="Transcribed_RNA"/>
</dbReference>
<dbReference type="EMBL" id="HBUF01253052">
    <property type="protein sequence ID" value="CAG6680697.1"/>
    <property type="molecule type" value="Transcribed_RNA"/>
</dbReference>
<dbReference type="EMBL" id="HBUF01529287">
    <property type="protein sequence ID" value="CAG6751322.1"/>
    <property type="molecule type" value="Transcribed_RNA"/>
</dbReference>
<dbReference type="FunFam" id="3.30.760.10:FF:000007">
    <property type="entry name" value="Eukaryotic translation initiation factor 4E family member 3"/>
    <property type="match status" value="1"/>
</dbReference>
<sequence>MSCEGTACGYAESPQFSSKEIEEVKASTHQGVPLNTPWTFWIDKTVPNVSVAEYEANLKKIYTVFAVQEFWAVYNNIPKPSVMQTRYCYHLMRNENRPIWEEPYNQKGGTWRIKCNKRFSEMVWQELLLAAIGEQLTDVVSKEDQVLGLTISVRDGSDIIQIWNSDASLASQTDMEKWVKSLLPEVQFPAIFYKPHQTHAAYNM</sequence>
<dbReference type="EMBL" id="HBUF01339844">
    <property type="protein sequence ID" value="CAG6701338.1"/>
    <property type="molecule type" value="Transcribed_RNA"/>
</dbReference>
<keyword evidence="2 6" id="KW-0396">Initiation factor</keyword>
<dbReference type="EMBL" id="HBUF01529284">
    <property type="protein sequence ID" value="CAG6751318.1"/>
    <property type="molecule type" value="Transcribed_RNA"/>
</dbReference>
<evidence type="ECO:0000256" key="6">
    <source>
        <dbReference type="RuleBase" id="RU004374"/>
    </source>
</evidence>
<name>A0A8D8L7V0_9HEMI</name>